<feature type="transmembrane region" description="Helical" evidence="4">
    <location>
        <begin position="446"/>
        <end position="467"/>
    </location>
</feature>
<dbReference type="Gene3D" id="1.20.5.1930">
    <property type="match status" value="1"/>
</dbReference>
<dbReference type="CDD" id="cd16917">
    <property type="entry name" value="HATPase_UhpB-NarQ-NarX-like"/>
    <property type="match status" value="1"/>
</dbReference>
<evidence type="ECO:0000256" key="4">
    <source>
        <dbReference type="SAM" id="Phobius"/>
    </source>
</evidence>
<name>A0A6C2TYU0_PONDE</name>
<keyword evidence="4" id="KW-0812">Transmembrane</keyword>
<dbReference type="InterPro" id="IPR003594">
    <property type="entry name" value="HATPase_dom"/>
</dbReference>
<evidence type="ECO:0000313" key="8">
    <source>
        <dbReference type="Proteomes" id="UP000366872"/>
    </source>
</evidence>
<dbReference type="SUPFAM" id="SSF55874">
    <property type="entry name" value="ATPase domain of HSP90 chaperone/DNA topoisomerase II/histidine kinase"/>
    <property type="match status" value="1"/>
</dbReference>
<feature type="domain" description="Histidine kinase/HSP90-like ATPase" evidence="5">
    <location>
        <begin position="637"/>
        <end position="721"/>
    </location>
</feature>
<dbReference type="InterPro" id="IPR050482">
    <property type="entry name" value="Sensor_HK_TwoCompSys"/>
</dbReference>
<dbReference type="Proteomes" id="UP000366872">
    <property type="component" value="Unassembled WGS sequence"/>
</dbReference>
<organism evidence="7 8">
    <name type="scientific">Pontiella desulfatans</name>
    <dbReference type="NCBI Taxonomy" id="2750659"/>
    <lineage>
        <taxon>Bacteria</taxon>
        <taxon>Pseudomonadati</taxon>
        <taxon>Kiritimatiellota</taxon>
        <taxon>Kiritimatiellia</taxon>
        <taxon>Kiritimatiellales</taxon>
        <taxon>Pontiellaceae</taxon>
        <taxon>Pontiella</taxon>
    </lineage>
</organism>
<dbReference type="Pfam" id="PF02518">
    <property type="entry name" value="HATPase_c"/>
    <property type="match status" value="1"/>
</dbReference>
<evidence type="ECO:0000256" key="1">
    <source>
        <dbReference type="ARBA" id="ARBA00022679"/>
    </source>
</evidence>
<dbReference type="GO" id="GO:0000155">
    <property type="term" value="F:phosphorelay sensor kinase activity"/>
    <property type="evidence" value="ECO:0007669"/>
    <property type="project" value="InterPro"/>
</dbReference>
<accession>A0A6C2TYU0</accession>
<keyword evidence="4" id="KW-0472">Membrane</keyword>
<reference evidence="7 8" key="1">
    <citation type="submission" date="2019-04" db="EMBL/GenBank/DDBJ databases">
        <authorList>
            <person name="Van Vliet M D."/>
        </authorList>
    </citation>
    <scope>NUCLEOTIDE SEQUENCE [LARGE SCALE GENOMIC DNA]</scope>
    <source>
        <strain evidence="7 8">F1</strain>
    </source>
</reference>
<gene>
    <name evidence="7" type="primary">liaS_7</name>
    <name evidence="7" type="ORF">PDESU_01341</name>
</gene>
<keyword evidence="3" id="KW-0902">Two-component regulatory system</keyword>
<dbReference type="PANTHER" id="PTHR24421:SF62">
    <property type="entry name" value="SENSORY TRANSDUCTION HISTIDINE KINASE"/>
    <property type="match status" value="1"/>
</dbReference>
<protein>
    <submittedName>
        <fullName evidence="7">Sensor histidine kinase LiaS</fullName>
    </submittedName>
</protein>
<sequence length="729" mass="80623">MLALVVSGGACGQAVVSSVSELRKLSAAEAAEGRTVGLESQVVRLGPSGSHFFVFSGAGGGAYVQRSLELAKELNLKVGDMVRIHGKTYPGEFYPAIMAEKVELVGTRELPEARPFQLDEIHRPASDCDWVSVEGRLIASSDHATQFGRFYMLLEINDSIQLGVHLPARPGLWKRLPELMFRRVRFNAVVGTLYNGQRQLTGRVFIVDSIDDFKLLDEEGLHAATRNLPIQSLMRVHVDPREAIRTQGVVTHASANEIFLRGEETSLRVAVLNSNGLKEGQTVEVEGFVWPQPISPAFRALKVRVRKEAVGQPVPKEVELDELFGSGQPEDLLDSRMNYELVRIQAQLLDIGKSFGISRDVGEESGQQSLLCRSGSHVFEARLPEGMAAIKALAPGAELELTGICHLMHDENMLWRLYSDGLWLQVRGEGDVVVLQPAPWWTPKRLLWVAGIALGASALFLVWILALHKTVDRQTGIISKQVERETILDERARIARELHDNLDQGLTGAAIRLQGCRKFLETGFKRHLELLHFFVDQEMVADPVQKQKLVEHLSTVEKDSATSRDDLQSVQDMLGYCGEESRSQILDLRGGPLERMDLPAALRETLEPLADECGARLDIVVQGEPRRLKLRAERNFLLVAKESATNAARHAAPSLIRLTLAYRPDSIVLDIVDDGSGYNVSQDSPAGHFGLQGMRERANKLGAEFKIESVAGEGTSVHLELATVEWELE</sequence>
<keyword evidence="4" id="KW-1133">Transmembrane helix</keyword>
<dbReference type="Gene3D" id="3.30.565.10">
    <property type="entry name" value="Histidine kinase-like ATPase, C-terminal domain"/>
    <property type="match status" value="1"/>
</dbReference>
<evidence type="ECO:0000259" key="5">
    <source>
        <dbReference type="Pfam" id="PF02518"/>
    </source>
</evidence>
<dbReference type="Pfam" id="PF07730">
    <property type="entry name" value="HisKA_3"/>
    <property type="match status" value="1"/>
</dbReference>
<keyword evidence="2 7" id="KW-0418">Kinase</keyword>
<dbReference type="AlphaFoldDB" id="A0A6C2TYU0"/>
<dbReference type="GO" id="GO:0016020">
    <property type="term" value="C:membrane"/>
    <property type="evidence" value="ECO:0007669"/>
    <property type="project" value="InterPro"/>
</dbReference>
<evidence type="ECO:0000256" key="3">
    <source>
        <dbReference type="ARBA" id="ARBA00023012"/>
    </source>
</evidence>
<evidence type="ECO:0000313" key="7">
    <source>
        <dbReference type="EMBL" id="VGO12787.1"/>
    </source>
</evidence>
<dbReference type="InterPro" id="IPR036890">
    <property type="entry name" value="HATPase_C_sf"/>
</dbReference>
<dbReference type="GO" id="GO:0046983">
    <property type="term" value="F:protein dimerization activity"/>
    <property type="evidence" value="ECO:0007669"/>
    <property type="project" value="InterPro"/>
</dbReference>
<dbReference type="InterPro" id="IPR011712">
    <property type="entry name" value="Sig_transdc_His_kin_sub3_dim/P"/>
</dbReference>
<keyword evidence="1" id="KW-0808">Transferase</keyword>
<proteinExistence type="predicted"/>
<feature type="domain" description="Signal transduction histidine kinase subgroup 3 dimerisation and phosphoacceptor" evidence="6">
    <location>
        <begin position="490"/>
        <end position="521"/>
    </location>
</feature>
<keyword evidence="8" id="KW-1185">Reference proteome</keyword>
<dbReference type="EMBL" id="CAAHFG010000001">
    <property type="protein sequence ID" value="VGO12787.1"/>
    <property type="molecule type" value="Genomic_DNA"/>
</dbReference>
<dbReference type="PANTHER" id="PTHR24421">
    <property type="entry name" value="NITRATE/NITRITE SENSOR PROTEIN NARX-RELATED"/>
    <property type="match status" value="1"/>
</dbReference>
<evidence type="ECO:0000259" key="6">
    <source>
        <dbReference type="Pfam" id="PF07730"/>
    </source>
</evidence>
<evidence type="ECO:0000256" key="2">
    <source>
        <dbReference type="ARBA" id="ARBA00022777"/>
    </source>
</evidence>